<keyword evidence="7 12" id="KW-0418">Kinase</keyword>
<dbReference type="SUPFAM" id="SSF47384">
    <property type="entry name" value="Homodimeric domain of signal transducing histidine kinase"/>
    <property type="match status" value="1"/>
</dbReference>
<keyword evidence="8" id="KW-1133">Transmembrane helix</keyword>
<keyword evidence="9" id="KW-0902">Two-component regulatory system</keyword>
<evidence type="ECO:0000256" key="3">
    <source>
        <dbReference type="ARBA" id="ARBA00012438"/>
    </source>
</evidence>
<dbReference type="InterPro" id="IPR005467">
    <property type="entry name" value="His_kinase_dom"/>
</dbReference>
<dbReference type="eggNOG" id="COG0642">
    <property type="taxonomic scope" value="Bacteria"/>
</dbReference>
<keyword evidence="10" id="KW-0472">Membrane</keyword>
<dbReference type="InterPro" id="IPR036097">
    <property type="entry name" value="HisK_dim/P_sf"/>
</dbReference>
<proteinExistence type="predicted"/>
<dbReference type="CDD" id="cd00082">
    <property type="entry name" value="HisKA"/>
    <property type="match status" value="1"/>
</dbReference>
<comment type="catalytic activity">
    <reaction evidence="1">
        <text>ATP + protein L-histidine = ADP + protein N-phospho-L-histidine.</text>
        <dbReference type="EC" id="2.7.13.3"/>
    </reaction>
</comment>
<keyword evidence="6" id="KW-0812">Transmembrane</keyword>
<evidence type="ECO:0000256" key="9">
    <source>
        <dbReference type="ARBA" id="ARBA00023012"/>
    </source>
</evidence>
<dbReference type="InterPro" id="IPR003661">
    <property type="entry name" value="HisK_dim/P_dom"/>
</dbReference>
<dbReference type="AlphaFoldDB" id="K2KDS8"/>
<dbReference type="Proteomes" id="UP000014115">
    <property type="component" value="Unassembled WGS sequence"/>
</dbReference>
<dbReference type="InterPro" id="IPR036890">
    <property type="entry name" value="HATPase_C_sf"/>
</dbReference>
<evidence type="ECO:0000313" key="13">
    <source>
        <dbReference type="Proteomes" id="UP000014115"/>
    </source>
</evidence>
<dbReference type="GO" id="GO:0000155">
    <property type="term" value="F:phosphorelay sensor kinase activity"/>
    <property type="evidence" value="ECO:0007669"/>
    <property type="project" value="InterPro"/>
</dbReference>
<evidence type="ECO:0000256" key="10">
    <source>
        <dbReference type="ARBA" id="ARBA00023136"/>
    </source>
</evidence>
<evidence type="ECO:0000256" key="4">
    <source>
        <dbReference type="ARBA" id="ARBA00022553"/>
    </source>
</evidence>
<comment type="subcellular location">
    <subcellularLocation>
        <location evidence="2">Membrane</location>
        <topology evidence="2">Multi-pass membrane protein</topology>
    </subcellularLocation>
</comment>
<evidence type="ECO:0000256" key="5">
    <source>
        <dbReference type="ARBA" id="ARBA00022679"/>
    </source>
</evidence>
<dbReference type="RefSeq" id="WP_008489602.1">
    <property type="nucleotide sequence ID" value="NZ_AMRG01000015.1"/>
</dbReference>
<dbReference type="Gene3D" id="3.30.565.10">
    <property type="entry name" value="Histidine kinase-like ATPase, C-terminal domain"/>
    <property type="match status" value="1"/>
</dbReference>
<dbReference type="InterPro" id="IPR004358">
    <property type="entry name" value="Sig_transdc_His_kin-like_C"/>
</dbReference>
<protein>
    <recommendedName>
        <fullName evidence="3">histidine kinase</fullName>
        <ecNumber evidence="3">2.7.13.3</ecNumber>
    </recommendedName>
</protein>
<dbReference type="PANTHER" id="PTHR45436">
    <property type="entry name" value="SENSOR HISTIDINE KINASE YKOH"/>
    <property type="match status" value="1"/>
</dbReference>
<dbReference type="InterPro" id="IPR003594">
    <property type="entry name" value="HATPase_dom"/>
</dbReference>
<accession>K2KDS8</accession>
<dbReference type="STRING" id="740709.A10D4_11229"/>
<dbReference type="SMART" id="SM00388">
    <property type="entry name" value="HisKA"/>
    <property type="match status" value="1"/>
</dbReference>
<dbReference type="Pfam" id="PF02518">
    <property type="entry name" value="HATPase_c"/>
    <property type="match status" value="1"/>
</dbReference>
<evidence type="ECO:0000256" key="6">
    <source>
        <dbReference type="ARBA" id="ARBA00022692"/>
    </source>
</evidence>
<dbReference type="PRINTS" id="PR00344">
    <property type="entry name" value="BCTRLSENSOR"/>
</dbReference>
<dbReference type="EMBL" id="AMRG01000015">
    <property type="protein sequence ID" value="EKE80864.1"/>
    <property type="molecule type" value="Genomic_DNA"/>
</dbReference>
<evidence type="ECO:0000256" key="2">
    <source>
        <dbReference type="ARBA" id="ARBA00004141"/>
    </source>
</evidence>
<keyword evidence="4" id="KW-0597">Phosphoprotein</keyword>
<keyword evidence="5" id="KW-0808">Transferase</keyword>
<dbReference type="Gene3D" id="1.10.287.130">
    <property type="match status" value="1"/>
</dbReference>
<dbReference type="SUPFAM" id="SSF55874">
    <property type="entry name" value="ATPase domain of HSP90 chaperone/DNA topoisomerase II/histidine kinase"/>
    <property type="match status" value="1"/>
</dbReference>
<dbReference type="SMART" id="SM00387">
    <property type="entry name" value="HATPase_c"/>
    <property type="match status" value="1"/>
</dbReference>
<dbReference type="PROSITE" id="PS50109">
    <property type="entry name" value="HIS_KIN"/>
    <property type="match status" value="1"/>
</dbReference>
<feature type="domain" description="Histidine kinase" evidence="11">
    <location>
        <begin position="37"/>
        <end position="246"/>
    </location>
</feature>
<comment type="caution">
    <text evidence="12">The sequence shown here is derived from an EMBL/GenBank/DDBJ whole genome shotgun (WGS) entry which is preliminary data.</text>
</comment>
<sequence>LPAEAAPKELKAVIRVVNDAFQRLEKGFQIQQDMLATTAHELKTPLTLMRNEVEALDPIPARQLLLNDIDQLSRQVGQILHLSEARGVQNYQFIECDVVELADDVVRYLARLADSHQVQLQLQFNERIALVRADKGMLFVLLKNLVENAIYHAEPQTAVCIDLREHQHPDTEQHILTVSNKGPAITAEHRRLIFNKFWRGPERHHVGAGLGLSICQEIAEKHGWRLRVTNHATRTLFVLYSQPLRLKNQ</sequence>
<organism evidence="12 13">
    <name type="scientific">Idiomarina xiamenensis 10-D-4</name>
    <dbReference type="NCBI Taxonomy" id="740709"/>
    <lineage>
        <taxon>Bacteria</taxon>
        <taxon>Pseudomonadati</taxon>
        <taxon>Pseudomonadota</taxon>
        <taxon>Gammaproteobacteria</taxon>
        <taxon>Alteromonadales</taxon>
        <taxon>Idiomarinaceae</taxon>
        <taxon>Idiomarina</taxon>
    </lineage>
</organism>
<dbReference type="PANTHER" id="PTHR45436:SF15">
    <property type="entry name" value="SENSOR HISTIDINE KINASE CUSS"/>
    <property type="match status" value="1"/>
</dbReference>
<dbReference type="EC" id="2.7.13.3" evidence="3"/>
<evidence type="ECO:0000259" key="11">
    <source>
        <dbReference type="PROSITE" id="PS50109"/>
    </source>
</evidence>
<reference evidence="12 13" key="1">
    <citation type="journal article" date="2012" name="J. Bacteriol.">
        <title>Genome Sequence of Idiomarina xiamenensis Type Strain 10-D-4.</title>
        <authorList>
            <person name="Lai Q."/>
            <person name="Wang L."/>
            <person name="Wang W."/>
            <person name="Shao Z."/>
        </authorList>
    </citation>
    <scope>NUCLEOTIDE SEQUENCE [LARGE SCALE GENOMIC DNA]</scope>
    <source>
        <strain evidence="12 13">10-D-4</strain>
    </source>
</reference>
<feature type="non-terminal residue" evidence="12">
    <location>
        <position position="1"/>
    </location>
</feature>
<evidence type="ECO:0000313" key="12">
    <source>
        <dbReference type="EMBL" id="EKE80864.1"/>
    </source>
</evidence>
<evidence type="ECO:0000256" key="8">
    <source>
        <dbReference type="ARBA" id="ARBA00022989"/>
    </source>
</evidence>
<gene>
    <name evidence="12" type="ORF">A10D4_11229</name>
</gene>
<name>K2KDS8_9GAMM</name>
<dbReference type="InterPro" id="IPR050428">
    <property type="entry name" value="TCS_sensor_his_kinase"/>
</dbReference>
<dbReference type="PATRIC" id="fig|740709.3.peg.2269"/>
<evidence type="ECO:0000256" key="7">
    <source>
        <dbReference type="ARBA" id="ARBA00022777"/>
    </source>
</evidence>
<dbReference type="Pfam" id="PF00512">
    <property type="entry name" value="HisKA"/>
    <property type="match status" value="1"/>
</dbReference>
<dbReference type="GO" id="GO:0005886">
    <property type="term" value="C:plasma membrane"/>
    <property type="evidence" value="ECO:0007669"/>
    <property type="project" value="TreeGrafter"/>
</dbReference>
<evidence type="ECO:0000256" key="1">
    <source>
        <dbReference type="ARBA" id="ARBA00000085"/>
    </source>
</evidence>
<keyword evidence="13" id="KW-1185">Reference proteome</keyword>